<dbReference type="SUPFAM" id="SSF56436">
    <property type="entry name" value="C-type lectin-like"/>
    <property type="match status" value="1"/>
</dbReference>
<dbReference type="AlphaFoldDB" id="A0A665WFI3"/>
<feature type="domain" description="C-type lectin" evidence="4">
    <location>
        <begin position="107"/>
        <end position="212"/>
    </location>
</feature>
<dbReference type="InterPro" id="IPR016187">
    <property type="entry name" value="CTDL_fold"/>
</dbReference>
<dbReference type="InterPro" id="IPR016186">
    <property type="entry name" value="C-type_lectin-like/link_sf"/>
</dbReference>
<dbReference type="Pfam" id="PF00059">
    <property type="entry name" value="Lectin_C"/>
    <property type="match status" value="1"/>
</dbReference>
<feature type="chain" id="PRO_5025382939" description="C-type lectin domain-containing protein" evidence="3">
    <location>
        <begin position="23"/>
        <end position="233"/>
    </location>
</feature>
<dbReference type="Proteomes" id="UP000472264">
    <property type="component" value="Chromosome 22"/>
</dbReference>
<dbReference type="SMART" id="SM00034">
    <property type="entry name" value="CLECT"/>
    <property type="match status" value="1"/>
</dbReference>
<dbReference type="PROSITE" id="PS50041">
    <property type="entry name" value="C_TYPE_LECTIN_2"/>
    <property type="match status" value="1"/>
</dbReference>
<dbReference type="InterPro" id="IPR050111">
    <property type="entry name" value="C-type_lectin/snaclec_domain"/>
</dbReference>
<feature type="signal peptide" evidence="3">
    <location>
        <begin position="1"/>
        <end position="22"/>
    </location>
</feature>
<evidence type="ECO:0000259" key="4">
    <source>
        <dbReference type="PROSITE" id="PS50041"/>
    </source>
</evidence>
<accession>A0A665WFI3</accession>
<dbReference type="CDD" id="cd03590">
    <property type="entry name" value="CLECT_DC-SIGN_like"/>
    <property type="match status" value="1"/>
</dbReference>
<protein>
    <recommendedName>
        <fullName evidence="4">C-type lectin domain-containing protein</fullName>
    </recommendedName>
</protein>
<keyword evidence="3" id="KW-0732">Signal</keyword>
<dbReference type="Gene3D" id="3.10.100.10">
    <property type="entry name" value="Mannose-Binding Protein A, subunit A"/>
    <property type="match status" value="1"/>
</dbReference>
<dbReference type="OMA" id="QGEDCAI"/>
<feature type="coiled-coil region" evidence="2">
    <location>
        <begin position="61"/>
        <end position="91"/>
    </location>
</feature>
<reference evidence="5" key="3">
    <citation type="submission" date="2025-09" db="UniProtKB">
        <authorList>
            <consortium name="Ensembl"/>
        </authorList>
    </citation>
    <scope>IDENTIFICATION</scope>
</reference>
<evidence type="ECO:0000256" key="1">
    <source>
        <dbReference type="ARBA" id="ARBA00022734"/>
    </source>
</evidence>
<proteinExistence type="predicted"/>
<keyword evidence="1" id="KW-0430">Lectin</keyword>
<dbReference type="InterPro" id="IPR001304">
    <property type="entry name" value="C-type_lectin-like"/>
</dbReference>
<evidence type="ECO:0000256" key="3">
    <source>
        <dbReference type="SAM" id="SignalP"/>
    </source>
</evidence>
<evidence type="ECO:0000256" key="2">
    <source>
        <dbReference type="SAM" id="Coils"/>
    </source>
</evidence>
<dbReference type="PANTHER" id="PTHR22803">
    <property type="entry name" value="MANNOSE, PHOSPHOLIPASE, LECTIN RECEPTOR RELATED"/>
    <property type="match status" value="1"/>
</dbReference>
<dbReference type="InterPro" id="IPR033989">
    <property type="entry name" value="CD209-like_CTLD"/>
</dbReference>
<keyword evidence="2" id="KW-0175">Coiled coil</keyword>
<evidence type="ECO:0000313" key="5">
    <source>
        <dbReference type="Ensembl" id="ENSENLP00000042824.1"/>
    </source>
</evidence>
<name>A0A665WFI3_ECHNA</name>
<keyword evidence="6" id="KW-1185">Reference proteome</keyword>
<reference evidence="5" key="2">
    <citation type="submission" date="2025-08" db="UniProtKB">
        <authorList>
            <consortium name="Ensembl"/>
        </authorList>
    </citation>
    <scope>IDENTIFICATION</scope>
</reference>
<dbReference type="InParanoid" id="A0A665WFI3"/>
<reference evidence="5" key="1">
    <citation type="submission" date="2021-04" db="EMBL/GenBank/DDBJ databases">
        <authorList>
            <consortium name="Wellcome Sanger Institute Data Sharing"/>
        </authorList>
    </citation>
    <scope>NUCLEOTIDE SEQUENCE [LARGE SCALE GENOMIC DNA]</scope>
</reference>
<dbReference type="Ensembl" id="ENSENLT00000043919.1">
    <property type="protein sequence ID" value="ENSENLP00000042824.1"/>
    <property type="gene ID" value="ENSENLG00000018309.1"/>
</dbReference>
<organism evidence="5 6">
    <name type="scientific">Echeneis naucrates</name>
    <name type="common">Live sharksucker</name>
    <dbReference type="NCBI Taxonomy" id="173247"/>
    <lineage>
        <taxon>Eukaryota</taxon>
        <taxon>Metazoa</taxon>
        <taxon>Chordata</taxon>
        <taxon>Craniata</taxon>
        <taxon>Vertebrata</taxon>
        <taxon>Euteleostomi</taxon>
        <taxon>Actinopterygii</taxon>
        <taxon>Neopterygii</taxon>
        <taxon>Teleostei</taxon>
        <taxon>Neoteleostei</taxon>
        <taxon>Acanthomorphata</taxon>
        <taxon>Carangaria</taxon>
        <taxon>Carangiformes</taxon>
        <taxon>Echeneidae</taxon>
        <taxon>Echeneis</taxon>
    </lineage>
</organism>
<sequence>MDFDYIITHKLSQLFLLQSVFCVVLSLGAKVKDGSHQVSHLAATQLINELDYLRSNHSQVMQAEEAAKKALERAVKNHKQLQAQIQQLITVNDDGTCARCLPGWIISNSTCYFFSEDSSKVKKNWPQSRADCLRRGADLVVIDSPEEQSGYLHRNFGSWIGLTDVVTEGKWVWNNNVTELDERYWANGEPNNHGHQGEDCAITVYRASNPWKTRFDGKCNEFEMTWICEMPSK</sequence>
<evidence type="ECO:0000313" key="6">
    <source>
        <dbReference type="Proteomes" id="UP000472264"/>
    </source>
</evidence>
<dbReference type="GO" id="GO:0030246">
    <property type="term" value="F:carbohydrate binding"/>
    <property type="evidence" value="ECO:0007669"/>
    <property type="project" value="UniProtKB-KW"/>
</dbReference>